<name>A0A2M9CXZ0_9BACT</name>
<feature type="transmembrane region" description="Helical" evidence="5">
    <location>
        <begin position="5"/>
        <end position="24"/>
    </location>
</feature>
<gene>
    <name evidence="7" type="ORF">BXY57_2417</name>
</gene>
<keyword evidence="4" id="KW-1015">Disulfide bond</keyword>
<reference evidence="7 8" key="1">
    <citation type="submission" date="2017-11" db="EMBL/GenBank/DDBJ databases">
        <title>Genomic Encyclopedia of Archaeal and Bacterial Type Strains, Phase II (KMG-II): From Individual Species to Whole Genera.</title>
        <authorList>
            <person name="Goeker M."/>
        </authorList>
    </citation>
    <scope>NUCLEOTIDE SEQUENCE [LARGE SCALE GENOMIC DNA]</scope>
    <source>
        <strain evidence="7 8">DSM 27268</strain>
    </source>
</reference>
<keyword evidence="5" id="KW-0472">Membrane</keyword>
<evidence type="ECO:0000256" key="3">
    <source>
        <dbReference type="PIRSR" id="PIRSR603782-1"/>
    </source>
</evidence>
<feature type="binding site" evidence="3">
    <location>
        <position position="75"/>
    </location>
    <ligand>
        <name>Cu cation</name>
        <dbReference type="ChEBI" id="CHEBI:23378"/>
    </ligand>
</feature>
<feature type="binding site" evidence="3">
    <location>
        <position position="164"/>
    </location>
    <ligand>
        <name>Cu cation</name>
        <dbReference type="ChEBI" id="CHEBI:23378"/>
    </ligand>
</feature>
<keyword evidence="8" id="KW-1185">Reference proteome</keyword>
<dbReference type="Gene3D" id="3.40.30.10">
    <property type="entry name" value="Glutaredoxin"/>
    <property type="match status" value="1"/>
</dbReference>
<evidence type="ECO:0000313" key="7">
    <source>
        <dbReference type="EMBL" id="PJJ76784.1"/>
    </source>
</evidence>
<keyword evidence="2 3" id="KW-0186">Copper</keyword>
<dbReference type="AlphaFoldDB" id="A0A2M9CXZ0"/>
<dbReference type="PANTHER" id="PTHR12151:SF25">
    <property type="entry name" value="LINALOOL DEHYDRATASE_ISOMERASE DOMAIN-CONTAINING PROTEIN"/>
    <property type="match status" value="1"/>
</dbReference>
<evidence type="ECO:0000313" key="8">
    <source>
        <dbReference type="Proteomes" id="UP000230000"/>
    </source>
</evidence>
<dbReference type="Pfam" id="PF02630">
    <property type="entry name" value="SCO1-SenC"/>
    <property type="match status" value="1"/>
</dbReference>
<dbReference type="GO" id="GO:0046872">
    <property type="term" value="F:metal ion binding"/>
    <property type="evidence" value="ECO:0007669"/>
    <property type="project" value="UniProtKB-KW"/>
</dbReference>
<dbReference type="InterPro" id="IPR013766">
    <property type="entry name" value="Thioredoxin_domain"/>
</dbReference>
<feature type="binding site" evidence="3">
    <location>
        <position position="79"/>
    </location>
    <ligand>
        <name>Cu cation</name>
        <dbReference type="ChEBI" id="CHEBI:23378"/>
    </ligand>
</feature>
<keyword evidence="5" id="KW-0812">Transmembrane</keyword>
<evidence type="ECO:0000259" key="6">
    <source>
        <dbReference type="PROSITE" id="PS51352"/>
    </source>
</evidence>
<keyword evidence="5" id="KW-1133">Transmembrane helix</keyword>
<evidence type="ECO:0000256" key="4">
    <source>
        <dbReference type="PIRSR" id="PIRSR603782-2"/>
    </source>
</evidence>
<dbReference type="OrthoDB" id="9811998at2"/>
<dbReference type="SUPFAM" id="SSF52833">
    <property type="entry name" value="Thioredoxin-like"/>
    <property type="match status" value="1"/>
</dbReference>
<dbReference type="RefSeq" id="WP_100315215.1">
    <property type="nucleotide sequence ID" value="NZ_PGFG01000001.1"/>
</dbReference>
<comment type="similarity">
    <text evidence="1">Belongs to the SCO1/2 family.</text>
</comment>
<feature type="disulfide bond" description="Redox-active" evidence="4">
    <location>
        <begin position="75"/>
        <end position="79"/>
    </location>
</feature>
<evidence type="ECO:0000256" key="5">
    <source>
        <dbReference type="SAM" id="Phobius"/>
    </source>
</evidence>
<accession>A0A2M9CXZ0</accession>
<organism evidence="7 8">
    <name type="scientific">Thermoflavifilum aggregans</name>
    <dbReference type="NCBI Taxonomy" id="454188"/>
    <lineage>
        <taxon>Bacteria</taxon>
        <taxon>Pseudomonadati</taxon>
        <taxon>Bacteroidota</taxon>
        <taxon>Chitinophagia</taxon>
        <taxon>Chitinophagales</taxon>
        <taxon>Chitinophagaceae</taxon>
        <taxon>Thermoflavifilum</taxon>
    </lineage>
</organism>
<dbReference type="Proteomes" id="UP000230000">
    <property type="component" value="Unassembled WGS sequence"/>
</dbReference>
<dbReference type="EMBL" id="PGFG01000001">
    <property type="protein sequence ID" value="PJJ76784.1"/>
    <property type="molecule type" value="Genomic_DNA"/>
</dbReference>
<evidence type="ECO:0000256" key="1">
    <source>
        <dbReference type="ARBA" id="ARBA00010996"/>
    </source>
</evidence>
<sequence length="203" mass="23359">MKRYIWIAGLGVFILFLFAGFYYYTYVHQSDKLPVLGNPGHVVGDFSFTDQTGQPFTQQDMNGKVSVVEFFYTTCPDLCPRMNANMQKVYEKFKHTPGFEILSHTVNPDHDTPPVLAKYAEQYDADPRVWKFLTGPAPKIYSMAENDYLIGSVDSAHVSGLFVHSQWWALVDKHRRIRGFYDGTNPQDISKLEHDIPILLREK</sequence>
<dbReference type="CDD" id="cd02968">
    <property type="entry name" value="SCO"/>
    <property type="match status" value="1"/>
</dbReference>
<comment type="caution">
    <text evidence="7">The sequence shown here is derived from an EMBL/GenBank/DDBJ whole genome shotgun (WGS) entry which is preliminary data.</text>
</comment>
<keyword evidence="3" id="KW-0479">Metal-binding</keyword>
<evidence type="ECO:0000256" key="2">
    <source>
        <dbReference type="ARBA" id="ARBA00023008"/>
    </source>
</evidence>
<dbReference type="InterPro" id="IPR003782">
    <property type="entry name" value="SCO1/SenC"/>
</dbReference>
<feature type="domain" description="Thioredoxin" evidence="6">
    <location>
        <begin position="37"/>
        <end position="201"/>
    </location>
</feature>
<protein>
    <submittedName>
        <fullName evidence="7">Protein SCO1/2</fullName>
    </submittedName>
</protein>
<proteinExistence type="inferred from homology"/>
<dbReference type="PANTHER" id="PTHR12151">
    <property type="entry name" value="ELECTRON TRANSPORT PROTIN SCO1/SENC FAMILY MEMBER"/>
    <property type="match status" value="1"/>
</dbReference>
<dbReference type="PROSITE" id="PS51352">
    <property type="entry name" value="THIOREDOXIN_2"/>
    <property type="match status" value="1"/>
</dbReference>
<dbReference type="InterPro" id="IPR036249">
    <property type="entry name" value="Thioredoxin-like_sf"/>
</dbReference>